<dbReference type="PANTHER" id="PTHR14383">
    <property type="entry name" value="SWAP-70 RECOMBINASE"/>
    <property type="match status" value="1"/>
</dbReference>
<feature type="domain" description="SWAP70 N-terminal EF-hand" evidence="1">
    <location>
        <begin position="3"/>
        <end position="94"/>
    </location>
</feature>
<dbReference type="Pfam" id="PF25530">
    <property type="entry name" value="EF-hand_SWAP70_N"/>
    <property type="match status" value="1"/>
</dbReference>
<dbReference type="SUPFAM" id="SSF47473">
    <property type="entry name" value="EF-hand"/>
    <property type="match status" value="1"/>
</dbReference>
<dbReference type="PANTHER" id="PTHR14383:SF6">
    <property type="entry name" value="SWITCH-ASSOCIATED PROTEIN 70"/>
    <property type="match status" value="1"/>
</dbReference>
<keyword evidence="3" id="KW-1185">Reference proteome</keyword>
<dbReference type="Ensembl" id="ENSNMLT00000015247.1">
    <property type="protein sequence ID" value="ENSNMLP00000013551.1"/>
    <property type="gene ID" value="ENSNMLG00000009094.1"/>
</dbReference>
<dbReference type="InterPro" id="IPR057836">
    <property type="entry name" value="EF-hand_SWAP70_N"/>
</dbReference>
<dbReference type="GO" id="GO:0005737">
    <property type="term" value="C:cytoplasm"/>
    <property type="evidence" value="ECO:0007669"/>
    <property type="project" value="TreeGrafter"/>
</dbReference>
<proteinExistence type="predicted"/>
<evidence type="ECO:0000259" key="1">
    <source>
        <dbReference type="Pfam" id="PF25530"/>
    </source>
</evidence>
<name>A0A8C6SYD6_9GOBI</name>
<dbReference type="Proteomes" id="UP000694523">
    <property type="component" value="Unplaced"/>
</dbReference>
<dbReference type="AlphaFoldDB" id="A0A8C6SYD6"/>
<accession>A0A8C6SYD6</accession>
<sequence>MWDPEEFLKCIWHAFTALDMDRRGKVSKSQLKVLSLNVCNIMKIPFDPCVLEDHFKDDDTGPLSEQGYMRYLSNFILNKPQDDFATLELFKFCWTLSYKKNLSRHLHISRDDAFKVWCIFNFLSENKYPLFIITQEVEYLLKLLTNAMGDVWSEGKLAEYHVELSLTKSKSLTAWELIELVGVQLFKNKSPSALTAAINEVFEELILGILKQVLETHMQLSVIPHYKVAAEL</sequence>
<evidence type="ECO:0000313" key="2">
    <source>
        <dbReference type="Ensembl" id="ENSNMLP00000013551.1"/>
    </source>
</evidence>
<dbReference type="GO" id="GO:0005634">
    <property type="term" value="C:nucleus"/>
    <property type="evidence" value="ECO:0007669"/>
    <property type="project" value="TreeGrafter"/>
</dbReference>
<dbReference type="InterPro" id="IPR011992">
    <property type="entry name" value="EF-hand-dom_pair"/>
</dbReference>
<reference evidence="2" key="2">
    <citation type="submission" date="2025-09" db="UniProtKB">
        <authorList>
            <consortium name="Ensembl"/>
        </authorList>
    </citation>
    <scope>IDENTIFICATION</scope>
</reference>
<protein>
    <recommendedName>
        <fullName evidence="1">SWAP70 N-terminal EF-hand domain-containing protein</fullName>
    </recommendedName>
</protein>
<evidence type="ECO:0000313" key="3">
    <source>
        <dbReference type="Proteomes" id="UP000694523"/>
    </source>
</evidence>
<organism evidence="2 3">
    <name type="scientific">Neogobius melanostomus</name>
    <name type="common">round goby</name>
    <dbReference type="NCBI Taxonomy" id="47308"/>
    <lineage>
        <taxon>Eukaryota</taxon>
        <taxon>Metazoa</taxon>
        <taxon>Chordata</taxon>
        <taxon>Craniata</taxon>
        <taxon>Vertebrata</taxon>
        <taxon>Euteleostomi</taxon>
        <taxon>Actinopterygii</taxon>
        <taxon>Neopterygii</taxon>
        <taxon>Teleostei</taxon>
        <taxon>Neoteleostei</taxon>
        <taxon>Acanthomorphata</taxon>
        <taxon>Gobiaria</taxon>
        <taxon>Gobiiformes</taxon>
        <taxon>Gobioidei</taxon>
        <taxon>Gobiidae</taxon>
        <taxon>Benthophilinae</taxon>
        <taxon>Neogobiini</taxon>
        <taxon>Neogobius</taxon>
    </lineage>
</organism>
<reference evidence="2" key="1">
    <citation type="submission" date="2025-08" db="UniProtKB">
        <authorList>
            <consortium name="Ensembl"/>
        </authorList>
    </citation>
    <scope>IDENTIFICATION</scope>
</reference>